<dbReference type="Pfam" id="PF11848">
    <property type="entry name" value="DUF3368"/>
    <property type="match status" value="1"/>
</dbReference>
<proteinExistence type="predicted"/>
<name>A0A2A4Z6H0_9PROT</name>
<comment type="caution">
    <text evidence="1">The sequence shown here is derived from an EMBL/GenBank/DDBJ whole genome shotgun (WGS) entry which is preliminary data.</text>
</comment>
<dbReference type="AlphaFoldDB" id="A0A2A4Z6H0"/>
<reference key="1">
    <citation type="submission" date="2017-08" db="EMBL/GenBank/DDBJ databases">
        <title>A dynamic microbial community with high functional redundancy inhabits the cold, oxic subseafloor aquifer.</title>
        <authorList>
            <person name="Tully B.J."/>
            <person name="Wheat C.G."/>
            <person name="Glazer B.T."/>
            <person name="Huber J.A."/>
        </authorList>
    </citation>
    <scope>NUCLEOTIDE SEQUENCE [LARGE SCALE GENOMIC DNA]</scope>
</reference>
<accession>A0A2A4Z6H0</accession>
<evidence type="ECO:0008006" key="2">
    <source>
        <dbReference type="Google" id="ProtNLM"/>
    </source>
</evidence>
<gene>
    <name evidence="1" type="ORF">COB13_05210</name>
</gene>
<evidence type="ECO:0000313" key="1">
    <source>
        <dbReference type="EMBL" id="PCJ02585.1"/>
    </source>
</evidence>
<sequence length="203" mass="22777">MVRHYSSIENNIPLVADASVIINLIASGVPEKIISSFPNSVFVVDDIKVELARDKRNKCSDLKVLNELIKREIIKCVSLEGEQWEVFEKLVCGSSGSTLDDGEAATIAYCSNKASIAVIDERKANKICREYYPNLRVLSSVDLFSKAETHKLNTQVLSDAVFNALFVGRMRVMDHNVKWVIDIVGSERLKKCNSIARRFRTPD</sequence>
<reference evidence="1" key="2">
    <citation type="journal article" date="2018" name="ISME J.">
        <title>A dynamic microbial community with high functional redundancy inhabits the cold, oxic subseafloor aquifer.</title>
        <authorList>
            <person name="Tully B.J."/>
            <person name="Wheat C.G."/>
            <person name="Glazer B.T."/>
            <person name="Huber J.A."/>
        </authorList>
    </citation>
    <scope>NUCLEOTIDE SEQUENCE</scope>
    <source>
        <strain evidence="1">NORP83</strain>
    </source>
</reference>
<protein>
    <recommendedName>
        <fullName evidence="2">PIN domain-containing protein</fullName>
    </recommendedName>
</protein>
<organism evidence="1">
    <name type="scientific">OCS116 cluster bacterium</name>
    <dbReference type="NCBI Taxonomy" id="2030921"/>
    <lineage>
        <taxon>Bacteria</taxon>
        <taxon>Pseudomonadati</taxon>
        <taxon>Pseudomonadota</taxon>
        <taxon>Alphaproteobacteria</taxon>
        <taxon>OCS116 cluster</taxon>
    </lineage>
</organism>
<dbReference type="InterPro" id="IPR021799">
    <property type="entry name" value="PIN-like_prokaryotic"/>
</dbReference>
<dbReference type="EMBL" id="NVUS01000004">
    <property type="protein sequence ID" value="PCJ02585.1"/>
    <property type="molecule type" value="Genomic_DNA"/>
</dbReference>